<dbReference type="CDD" id="cd17535">
    <property type="entry name" value="REC_NarL-like"/>
    <property type="match status" value="1"/>
</dbReference>
<evidence type="ECO:0000259" key="5">
    <source>
        <dbReference type="PROSITE" id="PS50110"/>
    </source>
</evidence>
<accession>A0A0D6JAE1</accession>
<dbReference type="RefSeq" id="WP_052743616.1">
    <property type="nucleotide sequence ID" value="NZ_LN829118.1"/>
</dbReference>
<evidence type="ECO:0000256" key="3">
    <source>
        <dbReference type="PROSITE-ProRule" id="PRU00169"/>
    </source>
</evidence>
<dbReference type="OrthoDB" id="3678174at2"/>
<dbReference type="GO" id="GO:0000160">
    <property type="term" value="P:phosphorelay signal transduction system"/>
    <property type="evidence" value="ECO:0007669"/>
    <property type="project" value="InterPro"/>
</dbReference>
<dbReference type="CDD" id="cd06170">
    <property type="entry name" value="LuxR_C_like"/>
    <property type="match status" value="1"/>
</dbReference>
<dbReference type="AlphaFoldDB" id="A0A0D6JAE1"/>
<evidence type="ECO:0000256" key="2">
    <source>
        <dbReference type="ARBA" id="ARBA00023125"/>
    </source>
</evidence>
<dbReference type="InterPro" id="IPR000792">
    <property type="entry name" value="Tscrpt_reg_LuxR_C"/>
</dbReference>
<evidence type="ECO:0000313" key="6">
    <source>
        <dbReference type="EMBL" id="CPR15586.1"/>
    </source>
</evidence>
<feature type="modified residue" description="4-aspartylphosphate" evidence="3">
    <location>
        <position position="55"/>
    </location>
</feature>
<gene>
    <name evidence="6" type="primary">exaE</name>
    <name evidence="6" type="ORF">YBN1229_v1_0423</name>
</gene>
<dbReference type="Proteomes" id="UP000033187">
    <property type="component" value="Chromosome 1"/>
</dbReference>
<keyword evidence="2" id="KW-0238">DNA-binding</keyword>
<evidence type="ECO:0000259" key="4">
    <source>
        <dbReference type="PROSITE" id="PS50043"/>
    </source>
</evidence>
<dbReference type="Pfam" id="PF00196">
    <property type="entry name" value="GerE"/>
    <property type="match status" value="1"/>
</dbReference>
<evidence type="ECO:0000313" key="7">
    <source>
        <dbReference type="Proteomes" id="UP000033187"/>
    </source>
</evidence>
<dbReference type="GO" id="GO:0006355">
    <property type="term" value="P:regulation of DNA-templated transcription"/>
    <property type="evidence" value="ECO:0007669"/>
    <property type="project" value="InterPro"/>
</dbReference>
<feature type="domain" description="HTH luxR-type" evidence="4">
    <location>
        <begin position="141"/>
        <end position="206"/>
    </location>
</feature>
<dbReference type="InterPro" id="IPR039420">
    <property type="entry name" value="WalR-like"/>
</dbReference>
<dbReference type="PANTHER" id="PTHR43214">
    <property type="entry name" value="TWO-COMPONENT RESPONSE REGULATOR"/>
    <property type="match status" value="1"/>
</dbReference>
<name>A0A0D6JAE1_9HYPH</name>
<dbReference type="Gene3D" id="3.40.50.2300">
    <property type="match status" value="1"/>
</dbReference>
<dbReference type="EMBL" id="LN829119">
    <property type="protein sequence ID" value="CPR15586.1"/>
    <property type="molecule type" value="Genomic_DNA"/>
</dbReference>
<dbReference type="SMART" id="SM00421">
    <property type="entry name" value="HTH_LUXR"/>
    <property type="match status" value="1"/>
</dbReference>
<dbReference type="SUPFAM" id="SSF52172">
    <property type="entry name" value="CheY-like"/>
    <property type="match status" value="1"/>
</dbReference>
<dbReference type="KEGG" id="fiy:BN1229_v1_0423"/>
<dbReference type="InterPro" id="IPR001789">
    <property type="entry name" value="Sig_transdc_resp-reg_receiver"/>
</dbReference>
<sequence>MKPLKVLLVDDHIVVREGVRRLISGAREAILTEASSGAEALALVGKDPPDLILLDLNMKGIGGLELLRRLLLRDPKARVIVFSMHAEPIYAARALRLGAKGYVSKSAAADELLAAIKKVSEGGHYIERELASQLAIAQYSGDDPLQQLTTREVEILRLLGEGKSMTEIAEALGVSYKTIANSCSMMKSKLGLERTADLIRTSIEFLSK</sequence>
<dbReference type="PRINTS" id="PR00038">
    <property type="entry name" value="HTHLUXR"/>
</dbReference>
<dbReference type="SUPFAM" id="SSF46894">
    <property type="entry name" value="C-terminal effector domain of the bipartite response regulators"/>
    <property type="match status" value="1"/>
</dbReference>
<dbReference type="PROSITE" id="PS50110">
    <property type="entry name" value="RESPONSE_REGULATORY"/>
    <property type="match status" value="1"/>
</dbReference>
<dbReference type="GO" id="GO:0003677">
    <property type="term" value="F:DNA binding"/>
    <property type="evidence" value="ECO:0007669"/>
    <property type="project" value="UniProtKB-KW"/>
</dbReference>
<dbReference type="InterPro" id="IPR016032">
    <property type="entry name" value="Sig_transdc_resp-reg_C-effctor"/>
</dbReference>
<organism evidence="6 7">
    <name type="scientific">Candidatus Filomicrobium marinum</name>
    <dbReference type="NCBI Taxonomy" id="1608628"/>
    <lineage>
        <taxon>Bacteria</taxon>
        <taxon>Pseudomonadati</taxon>
        <taxon>Pseudomonadota</taxon>
        <taxon>Alphaproteobacteria</taxon>
        <taxon>Hyphomicrobiales</taxon>
        <taxon>Hyphomicrobiaceae</taxon>
        <taxon>Filomicrobium</taxon>
    </lineage>
</organism>
<dbReference type="InterPro" id="IPR058245">
    <property type="entry name" value="NreC/VraR/RcsB-like_REC"/>
</dbReference>
<dbReference type="InterPro" id="IPR011006">
    <property type="entry name" value="CheY-like_superfamily"/>
</dbReference>
<dbReference type="KEGG" id="fil:BN1229_v1_0419"/>
<dbReference type="SMART" id="SM00448">
    <property type="entry name" value="REC"/>
    <property type="match status" value="1"/>
</dbReference>
<dbReference type="Pfam" id="PF00072">
    <property type="entry name" value="Response_reg"/>
    <property type="match status" value="1"/>
</dbReference>
<keyword evidence="1 3" id="KW-0597">Phosphoprotein</keyword>
<reference evidence="7" key="1">
    <citation type="submission" date="2015-02" db="EMBL/GenBank/DDBJ databases">
        <authorList>
            <person name="Chooi Y.-H."/>
        </authorList>
    </citation>
    <scope>NUCLEOTIDE SEQUENCE [LARGE SCALE GENOMIC DNA]</scope>
    <source>
        <strain evidence="7">strain Y</strain>
    </source>
</reference>
<proteinExistence type="predicted"/>
<keyword evidence="7" id="KW-1185">Reference proteome</keyword>
<feature type="domain" description="Response regulatory" evidence="5">
    <location>
        <begin position="5"/>
        <end position="120"/>
    </location>
</feature>
<protein>
    <submittedName>
        <fullName evidence="6">Transcriptional activator protein ExaE</fullName>
    </submittedName>
</protein>
<dbReference type="PROSITE" id="PS50043">
    <property type="entry name" value="HTH_LUXR_2"/>
    <property type="match status" value="1"/>
</dbReference>
<dbReference type="PANTHER" id="PTHR43214:SF43">
    <property type="entry name" value="TWO-COMPONENT RESPONSE REGULATOR"/>
    <property type="match status" value="1"/>
</dbReference>
<evidence type="ECO:0000256" key="1">
    <source>
        <dbReference type="ARBA" id="ARBA00022553"/>
    </source>
</evidence>